<dbReference type="EMBL" id="JBHSPF010000059">
    <property type="protein sequence ID" value="MFC5629512.1"/>
    <property type="molecule type" value="Genomic_DNA"/>
</dbReference>
<keyword evidence="4" id="KW-1185">Reference proteome</keyword>
<dbReference type="RefSeq" id="WP_270897235.1">
    <property type="nucleotide sequence ID" value="NZ_JBHSPF010000059.1"/>
</dbReference>
<dbReference type="Pfam" id="PF07319">
    <property type="entry name" value="DnaI_N"/>
    <property type="match status" value="1"/>
</dbReference>
<reference evidence="4" key="1">
    <citation type="journal article" date="2019" name="Int. J. Syst. Evol. Microbiol.">
        <title>The Global Catalogue of Microorganisms (GCM) 10K type strain sequencing project: providing services to taxonomists for standard genome sequencing and annotation.</title>
        <authorList>
            <consortium name="The Broad Institute Genomics Platform"/>
            <consortium name="The Broad Institute Genome Sequencing Center for Infectious Disease"/>
            <person name="Wu L."/>
            <person name="Ma J."/>
        </authorList>
    </citation>
    <scope>NUCLEOTIDE SEQUENCE [LARGE SCALE GENOMIC DNA]</scope>
    <source>
        <strain evidence="4">CGMCC 1.15790</strain>
    </source>
</reference>
<dbReference type="Gene3D" id="3.40.50.300">
    <property type="entry name" value="P-loop containing nucleotide triphosphate hydrolases"/>
    <property type="match status" value="1"/>
</dbReference>
<evidence type="ECO:0000259" key="2">
    <source>
        <dbReference type="Pfam" id="PF07319"/>
    </source>
</evidence>
<dbReference type="Proteomes" id="UP001596143">
    <property type="component" value="Unassembled WGS sequence"/>
</dbReference>
<evidence type="ECO:0000313" key="4">
    <source>
        <dbReference type="Proteomes" id="UP001596143"/>
    </source>
</evidence>
<dbReference type="InterPro" id="IPR009928">
    <property type="entry name" value="DnaI_N"/>
</dbReference>
<protein>
    <submittedName>
        <fullName evidence="3">Primosomal protein DnaI</fullName>
    </submittedName>
</protein>
<dbReference type="CDD" id="cd00009">
    <property type="entry name" value="AAA"/>
    <property type="match status" value="1"/>
</dbReference>
<comment type="caution">
    <text evidence="3">The sequence shown here is derived from an EMBL/GenBank/DDBJ whole genome shotgun (WGS) entry which is preliminary data.</text>
</comment>
<dbReference type="PANTHER" id="PTHR30050:SF8">
    <property type="entry name" value="PRIMOSOMAL PROTEIN DNAI"/>
    <property type="match status" value="1"/>
</dbReference>
<accession>A0ABW0U7Q1</accession>
<dbReference type="NCBIfam" id="NF006505">
    <property type="entry name" value="PRK08939.1"/>
    <property type="match status" value="1"/>
</dbReference>
<dbReference type="InterPro" id="IPR027417">
    <property type="entry name" value="P-loop_NTPase"/>
</dbReference>
<dbReference type="SUPFAM" id="SSF52540">
    <property type="entry name" value="P-loop containing nucleoside triphosphate hydrolases"/>
    <property type="match status" value="1"/>
</dbReference>
<proteinExistence type="predicted"/>
<evidence type="ECO:0000313" key="3">
    <source>
        <dbReference type="EMBL" id="MFC5629512.1"/>
    </source>
</evidence>
<dbReference type="InterPro" id="IPR002611">
    <property type="entry name" value="IstB_ATP-bd"/>
</dbReference>
<feature type="domain" description="IstB-like ATP-binding" evidence="1">
    <location>
        <begin position="105"/>
        <end position="308"/>
    </location>
</feature>
<sequence>MDSIDASLHHFMNKKEWQERFEKVKKEVLMDKRIQSFLKEHSAWNEDTLDRDLMKLYEYKKERENCDFCPGLKRCPNMMKGYQPVIAVENDQLLIRYQSCTLKRQEEERKKQQSLMKSMYIPKEILEATFDSIDQDHKSRLAASNKCLQFAMEANPGKDGKGLYLCGKFGVGKTYMMGAIVNELAARNIPSMIVYVPDFFRELKQSVTDGTVQEKIDYVKKMDVLILDDIGAETISAWIRDDVLGVILQYRMMEKLPTLYTSNYDYDELEEHLSYSQKGGIERLKAKRIMERIRHLTTFVFVDGKNRRESL</sequence>
<gene>
    <name evidence="3" type="primary">dnaI</name>
    <name evidence="3" type="ORF">ACFPTR_11675</name>
</gene>
<dbReference type="Pfam" id="PF01695">
    <property type="entry name" value="IstB_IS21"/>
    <property type="match status" value="1"/>
</dbReference>
<name>A0ABW0U7Q1_9BACI</name>
<dbReference type="PANTHER" id="PTHR30050">
    <property type="entry name" value="CHROMOSOMAL REPLICATION INITIATOR PROTEIN DNAA"/>
    <property type="match status" value="1"/>
</dbReference>
<feature type="domain" description="Primosomal DnaI N-terminal" evidence="2">
    <location>
        <begin position="1"/>
        <end position="97"/>
    </location>
</feature>
<evidence type="ECO:0000259" key="1">
    <source>
        <dbReference type="Pfam" id="PF01695"/>
    </source>
</evidence>
<organism evidence="3 4">
    <name type="scientific">Aliibacillus thermotolerans</name>
    <dbReference type="NCBI Taxonomy" id="1834418"/>
    <lineage>
        <taxon>Bacteria</taxon>
        <taxon>Bacillati</taxon>
        <taxon>Bacillota</taxon>
        <taxon>Bacilli</taxon>
        <taxon>Bacillales</taxon>
        <taxon>Bacillaceae</taxon>
        <taxon>Aliibacillus</taxon>
    </lineage>
</organism>